<feature type="transmembrane region" description="Helical" evidence="1">
    <location>
        <begin position="56"/>
        <end position="75"/>
    </location>
</feature>
<keyword evidence="1" id="KW-1133">Transmembrane helix</keyword>
<keyword evidence="1" id="KW-0812">Transmembrane</keyword>
<feature type="transmembrane region" description="Helical" evidence="1">
    <location>
        <begin position="12"/>
        <end position="36"/>
    </location>
</feature>
<accession>A0AAQ0LXH6</accession>
<name>A0AAQ0LXH6_STAXY</name>
<evidence type="ECO:0000313" key="3">
    <source>
        <dbReference type="Proteomes" id="UP000285579"/>
    </source>
</evidence>
<evidence type="ECO:0000256" key="1">
    <source>
        <dbReference type="SAM" id="Phobius"/>
    </source>
</evidence>
<proteinExistence type="predicted"/>
<dbReference type="RefSeq" id="WP_065367595.1">
    <property type="nucleotide sequence ID" value="NZ_CP188057.1"/>
</dbReference>
<organism evidence="2 3">
    <name type="scientific">Staphylococcus xylosus</name>
    <dbReference type="NCBI Taxonomy" id="1288"/>
    <lineage>
        <taxon>Bacteria</taxon>
        <taxon>Bacillati</taxon>
        <taxon>Bacillota</taxon>
        <taxon>Bacilli</taxon>
        <taxon>Bacillales</taxon>
        <taxon>Staphylococcaceae</taxon>
        <taxon>Staphylococcus</taxon>
    </lineage>
</organism>
<evidence type="ECO:0000313" key="2">
    <source>
        <dbReference type="EMBL" id="RIM90501.1"/>
    </source>
</evidence>
<keyword evidence="1" id="KW-0472">Membrane</keyword>
<dbReference type="AlphaFoldDB" id="A0AAQ0LXH6"/>
<protein>
    <submittedName>
        <fullName evidence="2">Uncharacterized protein</fullName>
    </submittedName>
</protein>
<dbReference type="Proteomes" id="UP000285579">
    <property type="component" value="Unassembled WGS sequence"/>
</dbReference>
<comment type="caution">
    <text evidence="2">The sequence shown here is derived from an EMBL/GenBank/DDBJ whole genome shotgun (WGS) entry which is preliminary data.</text>
</comment>
<gene>
    <name evidence="2" type="ORF">BU104_14240</name>
</gene>
<sequence>MLTERINYRYVKLVTDIIGIFASIGILTIIVFNFYLNIESNGRSEVGFKVTGSSMVTLNILIMIAIVATIVSFILKKQRKNKAMKRYQNKKFKENT</sequence>
<dbReference type="EMBL" id="QXUI01000020">
    <property type="protein sequence ID" value="RIM90501.1"/>
    <property type="molecule type" value="Genomic_DNA"/>
</dbReference>
<reference evidence="2 3" key="1">
    <citation type="journal article" date="2016" name="Front. Microbiol.">
        <title>Comprehensive Phylogenetic Analysis of Bovine Non-aureus Staphylococci Species Based on Whole-Genome Sequencing.</title>
        <authorList>
            <person name="Naushad S."/>
            <person name="Barkema H.W."/>
            <person name="Luby C."/>
            <person name="Condas L.A."/>
            <person name="Nobrega D.B."/>
            <person name="Carson D.A."/>
            <person name="De Buck J."/>
        </authorList>
    </citation>
    <scope>NUCLEOTIDE SEQUENCE [LARGE SCALE GENOMIC DNA]</scope>
    <source>
        <strain evidence="2 3">SNUC 1349</strain>
    </source>
</reference>